<feature type="domain" description="Transcription regulator PadR N-terminal" evidence="1">
    <location>
        <begin position="8"/>
        <end position="84"/>
    </location>
</feature>
<dbReference type="PANTHER" id="PTHR43252:SF7">
    <property type="entry name" value="TRANSCRIPTIONAL REGULATOR YQJI"/>
    <property type="match status" value="1"/>
</dbReference>
<dbReference type="InterPro" id="IPR005149">
    <property type="entry name" value="Tscrpt_reg_PadR_N"/>
</dbReference>
<dbReference type="Proteomes" id="UP001597097">
    <property type="component" value="Unassembled WGS sequence"/>
</dbReference>
<proteinExistence type="predicted"/>
<keyword evidence="3" id="KW-1185">Reference proteome</keyword>
<protein>
    <submittedName>
        <fullName evidence="2">PadR family transcriptional regulator</fullName>
    </submittedName>
</protein>
<organism evidence="2 3">
    <name type="scientific">Nonomuraea guangzhouensis</name>
    <dbReference type="NCBI Taxonomy" id="1291555"/>
    <lineage>
        <taxon>Bacteria</taxon>
        <taxon>Bacillati</taxon>
        <taxon>Actinomycetota</taxon>
        <taxon>Actinomycetes</taxon>
        <taxon>Streptosporangiales</taxon>
        <taxon>Streptosporangiaceae</taxon>
        <taxon>Nonomuraea</taxon>
    </lineage>
</organism>
<dbReference type="Pfam" id="PF03551">
    <property type="entry name" value="PadR"/>
    <property type="match status" value="1"/>
</dbReference>
<accession>A0ABW4GGY6</accession>
<gene>
    <name evidence="2" type="ORF">ACFSJ0_31540</name>
</gene>
<dbReference type="PANTHER" id="PTHR43252">
    <property type="entry name" value="TRANSCRIPTIONAL REGULATOR YQJI"/>
    <property type="match status" value="1"/>
</dbReference>
<evidence type="ECO:0000313" key="2">
    <source>
        <dbReference type="EMBL" id="MFD1541621.1"/>
    </source>
</evidence>
<evidence type="ECO:0000313" key="3">
    <source>
        <dbReference type="Proteomes" id="UP001597097"/>
    </source>
</evidence>
<reference evidence="3" key="1">
    <citation type="journal article" date="2019" name="Int. J. Syst. Evol. Microbiol.">
        <title>The Global Catalogue of Microorganisms (GCM) 10K type strain sequencing project: providing services to taxonomists for standard genome sequencing and annotation.</title>
        <authorList>
            <consortium name="The Broad Institute Genomics Platform"/>
            <consortium name="The Broad Institute Genome Sequencing Center for Infectious Disease"/>
            <person name="Wu L."/>
            <person name="Ma J."/>
        </authorList>
    </citation>
    <scope>NUCLEOTIDE SEQUENCE [LARGE SCALE GENOMIC DNA]</scope>
    <source>
        <strain evidence="3">CGMCC 1.15399</strain>
    </source>
</reference>
<name>A0ABW4GGY6_9ACTN</name>
<sequence>MSSIRIFILGALTQRGPMHGHQLRLLAEEEHIDLWTDITVGGLYGAIKRLAAEGLIEELRVERKGAYPQRQVWGITQNGSRTLSTLRMNALREIVVKPDPFDLALTRLDPDRLEDLPVVIAARIGSLEARLADHEAHAQAIASHLTFAEKLSMKHGSYRLRAEIAWHQELASLLPELIADEQARKGTS</sequence>
<dbReference type="EMBL" id="JBHUCM010000029">
    <property type="protein sequence ID" value="MFD1541621.1"/>
    <property type="molecule type" value="Genomic_DNA"/>
</dbReference>
<comment type="caution">
    <text evidence="2">The sequence shown here is derived from an EMBL/GenBank/DDBJ whole genome shotgun (WGS) entry which is preliminary data.</text>
</comment>
<evidence type="ECO:0000259" key="1">
    <source>
        <dbReference type="Pfam" id="PF03551"/>
    </source>
</evidence>
<dbReference type="RefSeq" id="WP_219534511.1">
    <property type="nucleotide sequence ID" value="NZ_JAHKRM010000022.1"/>
</dbReference>